<dbReference type="RefSeq" id="WP_204822346.1">
    <property type="nucleotide sequence ID" value="NZ_JANHOF010000030.1"/>
</dbReference>
<dbReference type="PIRSF" id="PIRSF000103">
    <property type="entry name" value="HIBADH"/>
    <property type="match status" value="1"/>
</dbReference>
<dbReference type="PANTHER" id="PTHR43580:SF2">
    <property type="entry name" value="CYTOKINE-LIKE NUCLEAR FACTOR N-PAC"/>
    <property type="match status" value="1"/>
</dbReference>
<dbReference type="Gene3D" id="1.10.1040.10">
    <property type="entry name" value="N-(1-d-carboxylethyl)-l-norvaline Dehydrogenase, domain 2"/>
    <property type="match status" value="1"/>
</dbReference>
<protein>
    <submittedName>
        <fullName evidence="6">NAD(P)-dependent oxidoreductase</fullName>
        <ecNumber evidence="6">1.1.-.-</ecNumber>
    </submittedName>
</protein>
<comment type="caution">
    <text evidence="6">The sequence shown here is derived from an EMBL/GenBank/DDBJ whole genome shotgun (WGS) entry which is preliminary data.</text>
</comment>
<comment type="similarity">
    <text evidence="1">Belongs to the HIBADH-related family.</text>
</comment>
<dbReference type="Pfam" id="PF03446">
    <property type="entry name" value="NAD_binding_2"/>
    <property type="match status" value="1"/>
</dbReference>
<dbReference type="PANTHER" id="PTHR43580">
    <property type="entry name" value="OXIDOREDUCTASE GLYR1-RELATED"/>
    <property type="match status" value="1"/>
</dbReference>
<evidence type="ECO:0000259" key="4">
    <source>
        <dbReference type="Pfam" id="PF03446"/>
    </source>
</evidence>
<organism evidence="6 7">
    <name type="scientific">Paenibacillus mendelii</name>
    <dbReference type="NCBI Taxonomy" id="206163"/>
    <lineage>
        <taxon>Bacteria</taxon>
        <taxon>Bacillati</taxon>
        <taxon>Bacillota</taxon>
        <taxon>Bacilli</taxon>
        <taxon>Bacillales</taxon>
        <taxon>Paenibacillaceae</taxon>
        <taxon>Paenibacillus</taxon>
    </lineage>
</organism>
<dbReference type="InterPro" id="IPR013328">
    <property type="entry name" value="6PGD_dom2"/>
</dbReference>
<dbReference type="InterPro" id="IPR036291">
    <property type="entry name" value="NAD(P)-bd_dom_sf"/>
</dbReference>
<dbReference type="EC" id="1.1.-.-" evidence="6"/>
<keyword evidence="7" id="KW-1185">Reference proteome</keyword>
<reference evidence="6 7" key="1">
    <citation type="submission" date="2024-09" db="EMBL/GenBank/DDBJ databases">
        <authorList>
            <person name="Sun Q."/>
            <person name="Mori K."/>
        </authorList>
    </citation>
    <scope>NUCLEOTIDE SEQUENCE [LARGE SCALE GENOMIC DNA]</scope>
    <source>
        <strain evidence="6 7">CCM 4839</strain>
    </source>
</reference>
<dbReference type="InterPro" id="IPR015815">
    <property type="entry name" value="HIBADH-related"/>
</dbReference>
<proteinExistence type="inferred from homology"/>
<accession>A0ABV6J9I6</accession>
<dbReference type="EMBL" id="JBHLVF010000018">
    <property type="protein sequence ID" value="MFC0392554.1"/>
    <property type="molecule type" value="Genomic_DNA"/>
</dbReference>
<sequence>MKEKFQSENTLSLERNTGDDRPPVTVLGLGPMGRALAGAFLKAGHPTTVWNRSAGKAGELTAQGAILAESAAEAVAASPLTIVCVLDYDAVNAIVGPIGDGLRGRTLVNLTADSPICARQTAEWAAAHGIQYLDGAIMTPTTTIGQSSAVVLYCGSEAVYQTHRETLVSIGGTSVHLGEDPGRAAAYDVSLLDIFWTSMSGYIHALTMARAENITAKELLPFAQGISSILPDIMAGLAEQVDNGQFPGYSSNLFSAAAGMKHIIDTAQAHGIDTSVLIAANDIARRAIDAGHGTDGYAYLTEVIRKKQGQEVQ</sequence>
<feature type="domain" description="NADPH-dependent reductive aminase-like C-terminal" evidence="5">
    <location>
        <begin position="180"/>
        <end position="306"/>
    </location>
</feature>
<name>A0ABV6J9I6_9BACL</name>
<evidence type="ECO:0000259" key="5">
    <source>
        <dbReference type="Pfam" id="PF21761"/>
    </source>
</evidence>
<evidence type="ECO:0000256" key="3">
    <source>
        <dbReference type="SAM" id="MobiDB-lite"/>
    </source>
</evidence>
<feature type="region of interest" description="Disordered" evidence="3">
    <location>
        <begin position="1"/>
        <end position="24"/>
    </location>
</feature>
<dbReference type="SUPFAM" id="SSF51735">
    <property type="entry name" value="NAD(P)-binding Rossmann-fold domains"/>
    <property type="match status" value="1"/>
</dbReference>
<evidence type="ECO:0000313" key="6">
    <source>
        <dbReference type="EMBL" id="MFC0392554.1"/>
    </source>
</evidence>
<dbReference type="GO" id="GO:0016491">
    <property type="term" value="F:oxidoreductase activity"/>
    <property type="evidence" value="ECO:0007669"/>
    <property type="project" value="UniProtKB-KW"/>
</dbReference>
<dbReference type="Pfam" id="PF21761">
    <property type="entry name" value="RedAm-like_C"/>
    <property type="match status" value="1"/>
</dbReference>
<evidence type="ECO:0000256" key="2">
    <source>
        <dbReference type="ARBA" id="ARBA00023002"/>
    </source>
</evidence>
<dbReference type="Gene3D" id="3.40.50.720">
    <property type="entry name" value="NAD(P)-binding Rossmann-like Domain"/>
    <property type="match status" value="1"/>
</dbReference>
<feature type="domain" description="6-phosphogluconate dehydrogenase NADP-binding" evidence="4">
    <location>
        <begin position="24"/>
        <end position="178"/>
    </location>
</feature>
<dbReference type="InterPro" id="IPR048666">
    <property type="entry name" value="RedAm-like_C"/>
</dbReference>
<gene>
    <name evidence="6" type="ORF">ACFFJ8_14370</name>
</gene>
<evidence type="ECO:0000313" key="7">
    <source>
        <dbReference type="Proteomes" id="UP001589818"/>
    </source>
</evidence>
<dbReference type="InterPro" id="IPR006115">
    <property type="entry name" value="6PGDH_NADP-bd"/>
</dbReference>
<evidence type="ECO:0000256" key="1">
    <source>
        <dbReference type="ARBA" id="ARBA00009080"/>
    </source>
</evidence>
<dbReference type="InterPro" id="IPR051265">
    <property type="entry name" value="HIBADH-related_NP60_sf"/>
</dbReference>
<dbReference type="Proteomes" id="UP001589818">
    <property type="component" value="Unassembled WGS sequence"/>
</dbReference>
<keyword evidence="2 6" id="KW-0560">Oxidoreductase</keyword>